<feature type="compositionally biased region" description="Basic and acidic residues" evidence="1">
    <location>
        <begin position="127"/>
        <end position="143"/>
    </location>
</feature>
<sequence length="340" mass="37660">MVLKPDQERVKKMIKETLTLLCKNGLAFDLHFSIEALIGVTLDDKDVFLVNINELVKSDKVPEADGSSEEQSVGASGEEASEEEYNGSGQLTPGTGHRRKRHKRRGIKREPNRGDSSNEEEPASKMSNDRRDPDRARVKKEANNDSGSDSNVIVIKEELDDCWNESGTPDNASFGQYMNMPSTSQDQNFTSLSDMSLLPIGSQDSGQVWSQAAAYASGGSMGRGLSRSSTSTSTSQLDPSQEAALDIDTYKDVAHYPSRLPPTEKKLQPRRRCRVCYKKGIRRDSNYMCVLCPEQPSLCLTPCFRDYHVAKMCPVAVLPADDRVMFCQSDVTAESSAYHQ</sequence>
<feature type="domain" description="PiggyBac transposable element-derived protein 4 C-terminal zinc-finger" evidence="2">
    <location>
        <begin position="266"/>
        <end position="308"/>
    </location>
</feature>
<feature type="compositionally biased region" description="Basic residues" evidence="1">
    <location>
        <begin position="96"/>
        <end position="107"/>
    </location>
</feature>
<feature type="region of interest" description="Disordered" evidence="1">
    <location>
        <begin position="61"/>
        <end position="153"/>
    </location>
</feature>
<proteinExistence type="predicted"/>
<reference evidence="3" key="1">
    <citation type="journal article" date="2023" name="Mol. Biol. Evol.">
        <title>Third-Generation Sequencing Reveals the Adaptive Role of the Epigenome in Three Deep-Sea Polychaetes.</title>
        <authorList>
            <person name="Perez M."/>
            <person name="Aroh O."/>
            <person name="Sun Y."/>
            <person name="Lan Y."/>
            <person name="Juniper S.K."/>
            <person name="Young C.R."/>
            <person name="Angers B."/>
            <person name="Qian P.Y."/>
        </authorList>
    </citation>
    <scope>NUCLEOTIDE SEQUENCE</scope>
    <source>
        <strain evidence="3">P08H-3</strain>
    </source>
</reference>
<protein>
    <recommendedName>
        <fullName evidence="2">PiggyBac transposable element-derived protein 4 C-terminal zinc-finger domain-containing protein</fullName>
    </recommendedName>
</protein>
<keyword evidence="4" id="KW-1185">Reference proteome</keyword>
<organism evidence="3 4">
    <name type="scientific">Paralvinella palmiformis</name>
    <dbReference type="NCBI Taxonomy" id="53620"/>
    <lineage>
        <taxon>Eukaryota</taxon>
        <taxon>Metazoa</taxon>
        <taxon>Spiralia</taxon>
        <taxon>Lophotrochozoa</taxon>
        <taxon>Annelida</taxon>
        <taxon>Polychaeta</taxon>
        <taxon>Sedentaria</taxon>
        <taxon>Canalipalpata</taxon>
        <taxon>Terebellida</taxon>
        <taxon>Terebelliformia</taxon>
        <taxon>Alvinellidae</taxon>
        <taxon>Paralvinella</taxon>
    </lineage>
</organism>
<feature type="compositionally biased region" description="Low complexity" evidence="1">
    <location>
        <begin position="223"/>
        <end position="235"/>
    </location>
</feature>
<name>A0AAD9K3W6_9ANNE</name>
<dbReference type="Pfam" id="PF13842">
    <property type="entry name" value="zf-Tnp_2"/>
    <property type="match status" value="1"/>
</dbReference>
<dbReference type="EMBL" id="JAODUP010000063">
    <property type="protein sequence ID" value="KAK2164446.1"/>
    <property type="molecule type" value="Genomic_DNA"/>
</dbReference>
<evidence type="ECO:0000313" key="3">
    <source>
        <dbReference type="EMBL" id="KAK2164446.1"/>
    </source>
</evidence>
<feature type="region of interest" description="Disordered" evidence="1">
    <location>
        <begin position="220"/>
        <end position="241"/>
    </location>
</feature>
<evidence type="ECO:0000313" key="4">
    <source>
        <dbReference type="Proteomes" id="UP001208570"/>
    </source>
</evidence>
<evidence type="ECO:0000259" key="2">
    <source>
        <dbReference type="Pfam" id="PF13842"/>
    </source>
</evidence>
<dbReference type="Proteomes" id="UP001208570">
    <property type="component" value="Unassembled WGS sequence"/>
</dbReference>
<evidence type="ECO:0000256" key="1">
    <source>
        <dbReference type="SAM" id="MobiDB-lite"/>
    </source>
</evidence>
<dbReference type="InterPro" id="IPR032718">
    <property type="entry name" value="PGBD4_Znf_C"/>
</dbReference>
<feature type="compositionally biased region" description="Low complexity" evidence="1">
    <location>
        <begin position="69"/>
        <end position="78"/>
    </location>
</feature>
<gene>
    <name evidence="3" type="ORF">LSH36_63g05030</name>
</gene>
<comment type="caution">
    <text evidence="3">The sequence shown here is derived from an EMBL/GenBank/DDBJ whole genome shotgun (WGS) entry which is preliminary data.</text>
</comment>
<accession>A0AAD9K3W6</accession>
<dbReference type="AlphaFoldDB" id="A0AAD9K3W6"/>